<protein>
    <submittedName>
        <fullName evidence="1">Uncharacterized protein</fullName>
    </submittedName>
</protein>
<keyword evidence="2" id="KW-1185">Reference proteome</keyword>
<dbReference type="EMBL" id="CAJNOR010013238">
    <property type="protein sequence ID" value="CAF1672205.1"/>
    <property type="molecule type" value="Genomic_DNA"/>
</dbReference>
<reference evidence="1" key="1">
    <citation type="submission" date="2021-02" db="EMBL/GenBank/DDBJ databases">
        <authorList>
            <person name="Nowell W R."/>
        </authorList>
    </citation>
    <scope>NUCLEOTIDE SEQUENCE</scope>
</reference>
<evidence type="ECO:0000313" key="1">
    <source>
        <dbReference type="EMBL" id="CAF1672205.1"/>
    </source>
</evidence>
<organism evidence="1 2">
    <name type="scientific">Adineta ricciae</name>
    <name type="common">Rotifer</name>
    <dbReference type="NCBI Taxonomy" id="249248"/>
    <lineage>
        <taxon>Eukaryota</taxon>
        <taxon>Metazoa</taxon>
        <taxon>Spiralia</taxon>
        <taxon>Gnathifera</taxon>
        <taxon>Rotifera</taxon>
        <taxon>Eurotatoria</taxon>
        <taxon>Bdelloidea</taxon>
        <taxon>Adinetida</taxon>
        <taxon>Adinetidae</taxon>
        <taxon>Adineta</taxon>
    </lineage>
</organism>
<gene>
    <name evidence="1" type="ORF">XAT740_LOCUS58903</name>
</gene>
<sequence>VSIGNKFPNIIFNNVNELWVRDEVRFEHNFFLRIAQAFPLLKCLHVSDIERLRNDDDDANKLSDNIQLHQIIVYPHLSFLSIDMEGTYYVEQFLNETKTHLPCLDHLSLSKYEDLRIVTNDFTREETRRNCANVRRLITENEIVGSKDYHTYFPLV</sequence>
<comment type="caution">
    <text evidence="1">The sequence shown here is derived from an EMBL/GenBank/DDBJ whole genome shotgun (WGS) entry which is preliminary data.</text>
</comment>
<dbReference type="Proteomes" id="UP000663828">
    <property type="component" value="Unassembled WGS sequence"/>
</dbReference>
<feature type="non-terminal residue" evidence="1">
    <location>
        <position position="1"/>
    </location>
</feature>
<name>A0A816GDI4_ADIRI</name>
<dbReference type="AlphaFoldDB" id="A0A816GDI4"/>
<accession>A0A816GDI4</accession>
<proteinExistence type="predicted"/>
<evidence type="ECO:0000313" key="2">
    <source>
        <dbReference type="Proteomes" id="UP000663828"/>
    </source>
</evidence>